<dbReference type="SUPFAM" id="SSF53335">
    <property type="entry name" value="S-adenosyl-L-methionine-dependent methyltransferases"/>
    <property type="match status" value="1"/>
</dbReference>
<reference evidence="9 10" key="1">
    <citation type="submission" date="2018-10" db="EMBL/GenBank/DDBJ databases">
        <title>A high-quality apple genome assembly.</title>
        <authorList>
            <person name="Hu J."/>
        </authorList>
    </citation>
    <scope>NUCLEOTIDE SEQUENCE [LARGE SCALE GENOMIC DNA]</scope>
    <source>
        <strain evidence="10">cv. HFTH1</strain>
        <tissue evidence="9">Young leaf</tissue>
    </source>
</reference>
<dbReference type="Pfam" id="PF03141">
    <property type="entry name" value="Methyltransf_29"/>
    <property type="match status" value="1"/>
</dbReference>
<dbReference type="InterPro" id="IPR029063">
    <property type="entry name" value="SAM-dependent_MTases_sf"/>
</dbReference>
<evidence type="ECO:0008006" key="11">
    <source>
        <dbReference type="Google" id="ProtNLM"/>
    </source>
</evidence>
<evidence type="ECO:0000256" key="6">
    <source>
        <dbReference type="ARBA" id="ARBA00023180"/>
    </source>
</evidence>
<keyword evidence="5" id="KW-0735">Signal-anchor</keyword>
<evidence type="ECO:0000256" key="8">
    <source>
        <dbReference type="SAM" id="Coils"/>
    </source>
</evidence>
<evidence type="ECO:0000313" key="9">
    <source>
        <dbReference type="EMBL" id="RXH82267.1"/>
    </source>
</evidence>
<keyword evidence="5" id="KW-0812">Transmembrane</keyword>
<proteinExistence type="inferred from homology"/>
<keyword evidence="3" id="KW-0489">Methyltransferase</keyword>
<dbReference type="InterPro" id="IPR004159">
    <property type="entry name" value="Put_SAM_MeTrfase"/>
</dbReference>
<protein>
    <recommendedName>
        <fullName evidence="11">Methyltransferase type 11 domain-containing protein</fullName>
    </recommendedName>
</protein>
<accession>A0A498IJK5</accession>
<comment type="caution">
    <text evidence="9">The sequence shown here is derived from an EMBL/GenBank/DDBJ whole genome shotgun (WGS) entry which is preliminary data.</text>
</comment>
<feature type="coiled-coil region" evidence="8">
    <location>
        <begin position="87"/>
        <end position="114"/>
    </location>
</feature>
<dbReference type="Gene3D" id="3.40.50.150">
    <property type="entry name" value="Vaccinia Virus protein VP39"/>
    <property type="match status" value="1"/>
</dbReference>
<dbReference type="AlphaFoldDB" id="A0A498IJK5"/>
<evidence type="ECO:0000256" key="2">
    <source>
        <dbReference type="ARBA" id="ARBA00008361"/>
    </source>
</evidence>
<evidence type="ECO:0000256" key="3">
    <source>
        <dbReference type="ARBA" id="ARBA00022603"/>
    </source>
</evidence>
<dbReference type="PANTHER" id="PTHR44067">
    <property type="entry name" value="S-ADENOSYL-L-METHIONINE-DEPENDENT METHYLTRANSFERASE SUPERFAMILY PROTEIN-RELATED"/>
    <property type="match status" value="1"/>
</dbReference>
<dbReference type="GO" id="GO:0008168">
    <property type="term" value="F:methyltransferase activity"/>
    <property type="evidence" value="ECO:0007669"/>
    <property type="project" value="UniProtKB-KW"/>
</dbReference>
<evidence type="ECO:0000256" key="4">
    <source>
        <dbReference type="ARBA" id="ARBA00022679"/>
    </source>
</evidence>
<evidence type="ECO:0000256" key="5">
    <source>
        <dbReference type="ARBA" id="ARBA00022968"/>
    </source>
</evidence>
<keyword evidence="8" id="KW-0175">Coiled coil</keyword>
<evidence type="ECO:0000256" key="1">
    <source>
        <dbReference type="ARBA" id="ARBA00004606"/>
    </source>
</evidence>
<evidence type="ECO:0000256" key="7">
    <source>
        <dbReference type="ARBA" id="ARBA00037847"/>
    </source>
</evidence>
<organism evidence="9 10">
    <name type="scientific">Malus domestica</name>
    <name type="common">Apple</name>
    <name type="synonym">Pyrus malus</name>
    <dbReference type="NCBI Taxonomy" id="3750"/>
    <lineage>
        <taxon>Eukaryota</taxon>
        <taxon>Viridiplantae</taxon>
        <taxon>Streptophyta</taxon>
        <taxon>Embryophyta</taxon>
        <taxon>Tracheophyta</taxon>
        <taxon>Spermatophyta</taxon>
        <taxon>Magnoliopsida</taxon>
        <taxon>eudicotyledons</taxon>
        <taxon>Gunneridae</taxon>
        <taxon>Pentapetalae</taxon>
        <taxon>rosids</taxon>
        <taxon>fabids</taxon>
        <taxon>Rosales</taxon>
        <taxon>Rosaceae</taxon>
        <taxon>Amygdaloideae</taxon>
        <taxon>Maleae</taxon>
        <taxon>Malus</taxon>
    </lineage>
</organism>
<comment type="similarity">
    <text evidence="2">Belongs to the methyltransferase superfamily.</text>
</comment>
<keyword evidence="10" id="KW-1185">Reference proteome</keyword>
<dbReference type="PANTHER" id="PTHR44067:SF9">
    <property type="entry name" value="F22F7.17 PROTEIN"/>
    <property type="match status" value="1"/>
</dbReference>
<name>A0A498IJK5_MALDO</name>
<sequence>MLSLCTGRLIWLQFDHGDSSSGMARWCHPKCRLRELMGWLQMLLGGPVIIFSICSLFKFYSAGVFLHNEDICRQFTGVKDADEGFDIKALSDRVGEVLNKLESLQEKLESALRKYITPKESITGKISIYGTERIYNTIGHACVLNKKELEEYMSYDIGSYCNDDWNLAQKLMLNGCDPLPRMRCLTRASMVYQKPYPINESLWKLPDDRNVQWSNYHCRNFKCLMKNNTKRGYCKCVGCFEMEKEKLKWVTNSTLTVDFRISDVLAIKPGEMRIGLDFGIGTGTFVARMREHNVTVVSTALNLRAPFNETIALRGLVPLFITLNQRLPFFDNTMDMIHTAGFLDGWINLQLLDFILFDWDRILRPGGLLWIDRFFCVRKDLDDFMYMFLQLRYKKHKWAISPKSKDEIHLSALLEKPPRAI</sequence>
<dbReference type="InterPro" id="IPR053223">
    <property type="entry name" value="Prob_Methyltransferase"/>
</dbReference>
<dbReference type="EMBL" id="RDQH01000338">
    <property type="protein sequence ID" value="RXH82267.1"/>
    <property type="molecule type" value="Genomic_DNA"/>
</dbReference>
<dbReference type="GO" id="GO:0032259">
    <property type="term" value="P:methylation"/>
    <property type="evidence" value="ECO:0007669"/>
    <property type="project" value="UniProtKB-KW"/>
</dbReference>
<keyword evidence="6" id="KW-0325">Glycoprotein</keyword>
<keyword evidence="4" id="KW-0808">Transferase</keyword>
<gene>
    <name evidence="9" type="ORF">DVH24_036608</name>
</gene>
<comment type="subcellular location">
    <subcellularLocation>
        <location evidence="7">Endomembrane system</location>
        <topology evidence="7">Single-pass membrane protein</topology>
    </subcellularLocation>
    <subcellularLocation>
        <location evidence="1">Membrane</location>
        <topology evidence="1">Single-pass type II membrane protein</topology>
    </subcellularLocation>
</comment>
<evidence type="ECO:0000313" key="10">
    <source>
        <dbReference type="Proteomes" id="UP000290289"/>
    </source>
</evidence>
<dbReference type="GO" id="GO:0012505">
    <property type="term" value="C:endomembrane system"/>
    <property type="evidence" value="ECO:0007669"/>
    <property type="project" value="UniProtKB-SubCell"/>
</dbReference>
<dbReference type="Proteomes" id="UP000290289">
    <property type="component" value="Chromosome 12"/>
</dbReference>
<dbReference type="GO" id="GO:0016020">
    <property type="term" value="C:membrane"/>
    <property type="evidence" value="ECO:0007669"/>
    <property type="project" value="UniProtKB-SubCell"/>
</dbReference>